<evidence type="ECO:0000313" key="1">
    <source>
        <dbReference type="EMBL" id="KAE8724052.1"/>
    </source>
</evidence>
<dbReference type="Proteomes" id="UP000436088">
    <property type="component" value="Unassembled WGS sequence"/>
</dbReference>
<protein>
    <submittedName>
        <fullName evidence="1">Uncharacterized protein</fullName>
    </submittedName>
</protein>
<dbReference type="PANTHER" id="PTHR22938">
    <property type="entry name" value="ZINC FINGER PROTEIN 598"/>
    <property type="match status" value="1"/>
</dbReference>
<dbReference type="GO" id="GO:0016567">
    <property type="term" value="P:protein ubiquitination"/>
    <property type="evidence" value="ECO:0007669"/>
    <property type="project" value="TreeGrafter"/>
</dbReference>
<organism evidence="1 2">
    <name type="scientific">Hibiscus syriacus</name>
    <name type="common">Rose of Sharon</name>
    <dbReference type="NCBI Taxonomy" id="106335"/>
    <lineage>
        <taxon>Eukaryota</taxon>
        <taxon>Viridiplantae</taxon>
        <taxon>Streptophyta</taxon>
        <taxon>Embryophyta</taxon>
        <taxon>Tracheophyta</taxon>
        <taxon>Spermatophyta</taxon>
        <taxon>Magnoliopsida</taxon>
        <taxon>eudicotyledons</taxon>
        <taxon>Gunneridae</taxon>
        <taxon>Pentapetalae</taxon>
        <taxon>rosids</taxon>
        <taxon>malvids</taxon>
        <taxon>Malvales</taxon>
        <taxon>Malvaceae</taxon>
        <taxon>Malvoideae</taxon>
        <taxon>Hibiscus</taxon>
    </lineage>
</organism>
<sequence length="162" mass="17904">MELENICYRSFRRDHYCEDEACLANKFIVFRSVAEQKRHNTIEHGGLMSLAQLIMMPFSTNEPTSSRPMEASSTNIAAASSVVTGNAVAQMSNVSSSHAQTRTQSATARMLITPSSQTSSDKASRIATLRQLHLAGRHKKSSSGRILRIVEDLKVEYSSLKI</sequence>
<gene>
    <name evidence="1" type="ORF">F3Y22_tig00010968pilonHSYRG00073</name>
</gene>
<dbReference type="GO" id="GO:0061630">
    <property type="term" value="F:ubiquitin protein ligase activity"/>
    <property type="evidence" value="ECO:0007669"/>
    <property type="project" value="InterPro"/>
</dbReference>
<proteinExistence type="predicted"/>
<evidence type="ECO:0000313" key="2">
    <source>
        <dbReference type="Proteomes" id="UP000436088"/>
    </source>
</evidence>
<dbReference type="AlphaFoldDB" id="A0A6A3CA42"/>
<dbReference type="PANTHER" id="PTHR22938:SF0">
    <property type="entry name" value="E3 UBIQUITIN-PROTEIN LIGASE ZNF598"/>
    <property type="match status" value="1"/>
</dbReference>
<dbReference type="GO" id="GO:0072344">
    <property type="term" value="P:rescue of stalled ribosome"/>
    <property type="evidence" value="ECO:0007669"/>
    <property type="project" value="InterPro"/>
</dbReference>
<dbReference type="InterPro" id="IPR044288">
    <property type="entry name" value="ZNF598/HEL2"/>
</dbReference>
<dbReference type="GO" id="GO:0043022">
    <property type="term" value="F:ribosome binding"/>
    <property type="evidence" value="ECO:0007669"/>
    <property type="project" value="TreeGrafter"/>
</dbReference>
<accession>A0A6A3CA42</accession>
<name>A0A6A3CA42_HIBSY</name>
<dbReference type="EMBL" id="VEPZ02000488">
    <property type="protein sequence ID" value="KAE8724052.1"/>
    <property type="molecule type" value="Genomic_DNA"/>
</dbReference>
<comment type="caution">
    <text evidence="1">The sequence shown here is derived from an EMBL/GenBank/DDBJ whole genome shotgun (WGS) entry which is preliminary data.</text>
</comment>
<keyword evidence="2" id="KW-1185">Reference proteome</keyword>
<reference evidence="1" key="1">
    <citation type="submission" date="2019-09" db="EMBL/GenBank/DDBJ databases">
        <title>Draft genome information of white flower Hibiscus syriacus.</title>
        <authorList>
            <person name="Kim Y.-M."/>
        </authorList>
    </citation>
    <scope>NUCLEOTIDE SEQUENCE [LARGE SCALE GENOMIC DNA]</scope>
    <source>
        <strain evidence="1">YM2019G1</strain>
    </source>
</reference>